<gene>
    <name evidence="6" type="ORF">OEG82_24105</name>
</gene>
<dbReference type="InterPro" id="IPR035472">
    <property type="entry name" value="RpiR-like_SIS"/>
</dbReference>
<dbReference type="EMBL" id="JAOVZQ010000002">
    <property type="protein sequence ID" value="MCY0097060.1"/>
    <property type="molecule type" value="Genomic_DNA"/>
</dbReference>
<dbReference type="Pfam" id="PF01380">
    <property type="entry name" value="SIS"/>
    <property type="match status" value="1"/>
</dbReference>
<reference evidence="6" key="1">
    <citation type="submission" date="2022-10" db="EMBL/GenBank/DDBJ databases">
        <title>Hoeflea sp. J2-29, isolated from marine algae.</title>
        <authorList>
            <person name="Kristyanto S."/>
            <person name="Kim J.M."/>
            <person name="Jeon C.O."/>
        </authorList>
    </citation>
    <scope>NUCLEOTIDE SEQUENCE</scope>
    <source>
        <strain evidence="6">J2-29</strain>
    </source>
</reference>
<dbReference type="Pfam" id="PF01418">
    <property type="entry name" value="HTH_6"/>
    <property type="match status" value="1"/>
</dbReference>
<dbReference type="InterPro" id="IPR001347">
    <property type="entry name" value="SIS_dom"/>
</dbReference>
<sequence length="286" mass="31331">MWSGMNMKREPSLSQSTETFDALRQRIRDRFPTLSPHLQRIARASLEETNAFALNTTPVIAAELGIQPSTLIRFAKELGYSGFSDLQRVFRQRLIEGQVNVRNEVLARDEAAAPPDTRTIFDACLQAHMEAIERLARECDTEALNHAIQMMRQAGHVYVAGLRRSRPIAEYFTYGMIRGEKACSSLDFSGGMAGPQIATIKPDDVLFAIAFPPYSQPVVDAVLDAHVSGRRIVAMTDSAESPLATYAEVALLLGADTATQLQPISGAIALVQTLVMAITRPLKAGD</sequence>
<evidence type="ECO:0000256" key="2">
    <source>
        <dbReference type="ARBA" id="ARBA00023125"/>
    </source>
</evidence>
<dbReference type="SUPFAM" id="SSF53697">
    <property type="entry name" value="SIS domain"/>
    <property type="match status" value="1"/>
</dbReference>
<dbReference type="InterPro" id="IPR000281">
    <property type="entry name" value="HTH_RpiR"/>
</dbReference>
<evidence type="ECO:0000256" key="3">
    <source>
        <dbReference type="ARBA" id="ARBA00023163"/>
    </source>
</evidence>
<dbReference type="Gene3D" id="3.40.50.10490">
    <property type="entry name" value="Glucose-6-phosphate isomerase like protein, domain 1"/>
    <property type="match status" value="1"/>
</dbReference>
<evidence type="ECO:0000313" key="6">
    <source>
        <dbReference type="EMBL" id="MCY0097060.1"/>
    </source>
</evidence>
<name>A0ABT3YMD6_9HYPH</name>
<accession>A0ABT3YMD6</accession>
<dbReference type="RefSeq" id="WP_267615149.1">
    <property type="nucleotide sequence ID" value="NZ_JAOVZQ010000002.1"/>
</dbReference>
<evidence type="ECO:0000259" key="5">
    <source>
        <dbReference type="PROSITE" id="PS51464"/>
    </source>
</evidence>
<dbReference type="PANTHER" id="PTHR30514:SF18">
    <property type="entry name" value="RPIR-FAMILY TRANSCRIPTIONAL REGULATOR"/>
    <property type="match status" value="1"/>
</dbReference>
<protein>
    <submittedName>
        <fullName evidence="6">MurR/RpiR family transcriptional regulator</fullName>
    </submittedName>
</protein>
<dbReference type="InterPro" id="IPR009057">
    <property type="entry name" value="Homeodomain-like_sf"/>
</dbReference>
<dbReference type="Proteomes" id="UP001081283">
    <property type="component" value="Unassembled WGS sequence"/>
</dbReference>
<dbReference type="PANTHER" id="PTHR30514">
    <property type="entry name" value="GLUCOKINASE"/>
    <property type="match status" value="1"/>
</dbReference>
<keyword evidence="2" id="KW-0238">DNA-binding</keyword>
<feature type="domain" description="SIS" evidence="5">
    <location>
        <begin position="147"/>
        <end position="281"/>
    </location>
</feature>
<dbReference type="InterPro" id="IPR036388">
    <property type="entry name" value="WH-like_DNA-bd_sf"/>
</dbReference>
<dbReference type="InterPro" id="IPR046348">
    <property type="entry name" value="SIS_dom_sf"/>
</dbReference>
<keyword evidence="3" id="KW-0804">Transcription</keyword>
<dbReference type="PROSITE" id="PS51464">
    <property type="entry name" value="SIS"/>
    <property type="match status" value="1"/>
</dbReference>
<comment type="caution">
    <text evidence="6">The sequence shown here is derived from an EMBL/GenBank/DDBJ whole genome shotgun (WGS) entry which is preliminary data.</text>
</comment>
<evidence type="ECO:0000256" key="1">
    <source>
        <dbReference type="ARBA" id="ARBA00023015"/>
    </source>
</evidence>
<dbReference type="Gene3D" id="1.10.10.10">
    <property type="entry name" value="Winged helix-like DNA-binding domain superfamily/Winged helix DNA-binding domain"/>
    <property type="match status" value="1"/>
</dbReference>
<feature type="domain" description="HTH rpiR-type" evidence="4">
    <location>
        <begin position="21"/>
        <end position="97"/>
    </location>
</feature>
<dbReference type="SUPFAM" id="SSF46689">
    <property type="entry name" value="Homeodomain-like"/>
    <property type="match status" value="1"/>
</dbReference>
<dbReference type="InterPro" id="IPR047640">
    <property type="entry name" value="RpiR-like"/>
</dbReference>
<dbReference type="CDD" id="cd05013">
    <property type="entry name" value="SIS_RpiR"/>
    <property type="match status" value="1"/>
</dbReference>
<proteinExistence type="predicted"/>
<evidence type="ECO:0000259" key="4">
    <source>
        <dbReference type="PROSITE" id="PS51071"/>
    </source>
</evidence>
<organism evidence="6 7">
    <name type="scientific">Hoeflea ulvae</name>
    <dbReference type="NCBI Taxonomy" id="2983764"/>
    <lineage>
        <taxon>Bacteria</taxon>
        <taxon>Pseudomonadati</taxon>
        <taxon>Pseudomonadota</taxon>
        <taxon>Alphaproteobacteria</taxon>
        <taxon>Hyphomicrobiales</taxon>
        <taxon>Rhizobiaceae</taxon>
        <taxon>Hoeflea</taxon>
    </lineage>
</organism>
<evidence type="ECO:0000313" key="7">
    <source>
        <dbReference type="Proteomes" id="UP001081283"/>
    </source>
</evidence>
<keyword evidence="1" id="KW-0805">Transcription regulation</keyword>
<dbReference type="PROSITE" id="PS51071">
    <property type="entry name" value="HTH_RPIR"/>
    <property type="match status" value="1"/>
</dbReference>
<keyword evidence="7" id="KW-1185">Reference proteome</keyword>